<protein>
    <submittedName>
        <fullName evidence="2">Uncharacterized protein</fullName>
    </submittedName>
</protein>
<proteinExistence type="predicted"/>
<dbReference type="STRING" id="512763.DC20_07235"/>
<organism evidence="2 3">
    <name type="scientific">Rufibacter tibetensis</name>
    <dbReference type="NCBI Taxonomy" id="512763"/>
    <lineage>
        <taxon>Bacteria</taxon>
        <taxon>Pseudomonadati</taxon>
        <taxon>Bacteroidota</taxon>
        <taxon>Cytophagia</taxon>
        <taxon>Cytophagales</taxon>
        <taxon>Hymenobacteraceae</taxon>
        <taxon>Rufibacter</taxon>
    </lineage>
</organism>
<dbReference type="KEGG" id="rti:DC20_07235"/>
<evidence type="ECO:0000313" key="3">
    <source>
        <dbReference type="Proteomes" id="UP000061382"/>
    </source>
</evidence>
<evidence type="ECO:0000313" key="2">
    <source>
        <dbReference type="EMBL" id="ALI98804.1"/>
    </source>
</evidence>
<dbReference type="Proteomes" id="UP000061382">
    <property type="component" value="Chromosome"/>
</dbReference>
<keyword evidence="3" id="KW-1185">Reference proteome</keyword>
<dbReference type="PATRIC" id="fig|512763.3.peg.1596"/>
<feature type="region of interest" description="Disordered" evidence="1">
    <location>
        <begin position="1"/>
        <end position="26"/>
    </location>
</feature>
<evidence type="ECO:0000256" key="1">
    <source>
        <dbReference type="SAM" id="MobiDB-lite"/>
    </source>
</evidence>
<reference evidence="2 3" key="1">
    <citation type="submission" date="2015-08" db="EMBL/GenBank/DDBJ databases">
        <title>Complete genome sequence of Rufibacter tibetensis strain 1351t, a radiation-resistant bacterium from tibet plateau.</title>
        <authorList>
            <person name="Dai J."/>
        </authorList>
    </citation>
    <scope>NUCLEOTIDE SEQUENCE [LARGE SCALE GENOMIC DNA]</scope>
    <source>
        <strain evidence="2 3">1351</strain>
    </source>
</reference>
<dbReference type="EMBL" id="CP012643">
    <property type="protein sequence ID" value="ALI98804.1"/>
    <property type="molecule type" value="Genomic_DNA"/>
</dbReference>
<gene>
    <name evidence="2" type="ORF">DC20_07235</name>
</gene>
<dbReference type="AlphaFoldDB" id="A0A0P0CNP1"/>
<sequence length="69" mass="7784">MGKAEVKRGKEILPKGKTLDDTSKNLESDPLKQTAAIILFPEKLTQIEIKRSLPFFKKDFGSFFNLKSA</sequence>
<accession>A0A0P0CNP1</accession>
<name>A0A0P0CNP1_9BACT</name>